<dbReference type="RefSeq" id="WP_182806425.1">
    <property type="nucleotide sequence ID" value="NZ_CP060007.1"/>
</dbReference>
<dbReference type="EMBL" id="CP060007">
    <property type="protein sequence ID" value="QNA46533.1"/>
    <property type="molecule type" value="Genomic_DNA"/>
</dbReference>
<dbReference type="Proteomes" id="UP000515344">
    <property type="component" value="Chromosome"/>
</dbReference>
<dbReference type="InterPro" id="IPR009008">
    <property type="entry name" value="Val/Leu/Ile-tRNA-synth_edit"/>
</dbReference>
<dbReference type="PANTHER" id="PTHR11946">
    <property type="entry name" value="VALYL-TRNA SYNTHETASES"/>
    <property type="match status" value="1"/>
</dbReference>
<evidence type="ECO:0000259" key="13">
    <source>
        <dbReference type="Pfam" id="PF08264"/>
    </source>
</evidence>
<dbReference type="AlphaFoldDB" id="A0A7G5XM30"/>
<comment type="domain">
    <text evidence="11">ValRS has two distinct active sites: one for aminoacylation and one for editing. The misactivated threonine is translocated from the active site to the editing site.</text>
</comment>
<dbReference type="GO" id="GO:0005829">
    <property type="term" value="C:cytosol"/>
    <property type="evidence" value="ECO:0007669"/>
    <property type="project" value="TreeGrafter"/>
</dbReference>
<protein>
    <recommendedName>
        <fullName evidence="11">Valine--tRNA ligase</fullName>
        <ecNumber evidence="11">6.1.1.9</ecNumber>
    </recommendedName>
    <alternativeName>
        <fullName evidence="11">Valyl-tRNA synthetase</fullName>
        <shortName evidence="11">ValRS</shortName>
    </alternativeName>
</protein>
<dbReference type="KEGG" id="lacs:H4075_10285"/>
<dbReference type="GO" id="GO:0005524">
    <property type="term" value="F:ATP binding"/>
    <property type="evidence" value="ECO:0007669"/>
    <property type="project" value="UniProtKB-UniRule"/>
</dbReference>
<dbReference type="Gene3D" id="3.90.740.10">
    <property type="entry name" value="Valyl/Leucyl/Isoleucyl-tRNA synthetase, editing domain"/>
    <property type="match status" value="1"/>
</dbReference>
<dbReference type="EC" id="6.1.1.9" evidence="11"/>
<organism evidence="15 16">
    <name type="scientific">Lacibacter sediminis</name>
    <dbReference type="NCBI Taxonomy" id="2760713"/>
    <lineage>
        <taxon>Bacteria</taxon>
        <taxon>Pseudomonadati</taxon>
        <taxon>Bacteroidota</taxon>
        <taxon>Chitinophagia</taxon>
        <taxon>Chitinophagales</taxon>
        <taxon>Chitinophagaceae</taxon>
        <taxon>Lacibacter</taxon>
    </lineage>
</organism>
<dbReference type="InterPro" id="IPR002303">
    <property type="entry name" value="Valyl-tRNA_ligase"/>
</dbReference>
<evidence type="ECO:0000259" key="12">
    <source>
        <dbReference type="Pfam" id="PF00133"/>
    </source>
</evidence>
<keyword evidence="4 11" id="KW-0436">Ligase</keyword>
<dbReference type="InterPro" id="IPR033705">
    <property type="entry name" value="Anticodon_Ia_Val"/>
</dbReference>
<sequence>MELSKNFEHKASEEKWYSYWNEQKYFNSTPDDREPYTVVIPPPNVTGVLHMGHCLNNTIQDVLVRRARMQGKNACWVPGTDHASIATEAKVVQMLREKGIQKASISRDEFLGYAWEWKEKYGGIILQQLKKMGCSLDWERTSFTMDPDYYQSVISVFVDLYNKGFLYRGKRMINWDVKAKTALSDEEVIRKETNQKLYHLQYKIEGTDDHIIIATVRPETIMGDTAICVHPKDERYKHLHGKFAFVPLINRRIPIITDEYVTMDFGTGALKVTPAHDMNDYQLGQKHNLEVVDIFNEDGTLNEEAQILIGEDRFEARKKIVVELEAKGHLIKTEDYTSEVGYSERTDAVVEPRLSLQWWVDMKKISGPALDVVMNDEIKFYPAKFKNLYRHWMENIKDWCISRQLWWGHRIPAWYDADGNYVVATTHEDALQHYQTKFGKAPAGNKLSQDEDCLDTWFSSWLWPFEVFKGYSNPGNADVQYYYPTNTLVTAPEIIFFWVARMIMAGMEYQKEIPFKEVYFTGIVRDKQGRKMSKSLGNSPDLLELIDKYGADACRFGILISSPAGNDLLWDESSNEQGRNFNNKLWNALKLVKMWEGRQAASNEPQTANFATNWFQNRLNEAKGEIEQLFNEFRLSEALKTIYSLIWDDFCSWYLEWVKPGFEQPIDAAVYNKTVDFFEELMQLLHPFMPFISEEIYHALKERAAGDDITIKQLSTAAKTDKEVLQLAIQLKEVITALRDIRVKNQIKPKEAIKLSIETDQQKSYKSIETILAKQLNAESISYVSASVAGTISAVIQKDKFYIATEQAIDTSSQKEQMLKDLEYLKGFLLSVEKKLGNERFVQNAKPEVVDIEKKKKADAEAKIKAIEESLASL</sequence>
<dbReference type="InterPro" id="IPR002300">
    <property type="entry name" value="aa-tRNA-synth_Ia"/>
</dbReference>
<evidence type="ECO:0000256" key="11">
    <source>
        <dbReference type="HAMAP-Rule" id="MF_02004"/>
    </source>
</evidence>
<dbReference type="Pfam" id="PF00133">
    <property type="entry name" value="tRNA-synt_1"/>
    <property type="match status" value="1"/>
</dbReference>
<dbReference type="InterPro" id="IPR001412">
    <property type="entry name" value="aa-tRNA-synth_I_CS"/>
</dbReference>
<keyword evidence="3 11" id="KW-0963">Cytoplasm</keyword>
<keyword evidence="8 11" id="KW-0175">Coiled coil</keyword>
<dbReference type="InterPro" id="IPR009080">
    <property type="entry name" value="tRNAsynth_Ia_anticodon-bd"/>
</dbReference>
<keyword evidence="7 11" id="KW-0648">Protein biosynthesis</keyword>
<dbReference type="GO" id="GO:0004832">
    <property type="term" value="F:valine-tRNA ligase activity"/>
    <property type="evidence" value="ECO:0007669"/>
    <property type="project" value="UniProtKB-UniRule"/>
</dbReference>
<comment type="domain">
    <text evidence="11">The C-terminal coiled-coil domain is crucial for aminoacylation activity.</text>
</comment>
<accession>A0A7G5XM30</accession>
<dbReference type="FunFam" id="3.40.50.620:FF:000032">
    <property type="entry name" value="Valine--tRNA ligase"/>
    <property type="match status" value="1"/>
</dbReference>
<feature type="short sequence motif" description="'HIGH' region" evidence="11">
    <location>
        <begin position="43"/>
        <end position="53"/>
    </location>
</feature>
<dbReference type="CDD" id="cd00817">
    <property type="entry name" value="ValRS_core"/>
    <property type="match status" value="1"/>
</dbReference>
<evidence type="ECO:0000256" key="7">
    <source>
        <dbReference type="ARBA" id="ARBA00022917"/>
    </source>
</evidence>
<evidence type="ECO:0000256" key="9">
    <source>
        <dbReference type="ARBA" id="ARBA00023146"/>
    </source>
</evidence>
<evidence type="ECO:0000256" key="10">
    <source>
        <dbReference type="ARBA" id="ARBA00047552"/>
    </source>
</evidence>
<dbReference type="GO" id="GO:0006438">
    <property type="term" value="P:valyl-tRNA aminoacylation"/>
    <property type="evidence" value="ECO:0007669"/>
    <property type="project" value="UniProtKB-UniRule"/>
</dbReference>
<dbReference type="Gene3D" id="3.40.50.620">
    <property type="entry name" value="HUPs"/>
    <property type="match status" value="2"/>
</dbReference>
<dbReference type="Pfam" id="PF10458">
    <property type="entry name" value="Val_tRNA-synt_C"/>
    <property type="match status" value="1"/>
</dbReference>
<feature type="domain" description="Methionyl/Valyl/Leucyl/Isoleucyl-tRNA synthetase anticodon-binding" evidence="13">
    <location>
        <begin position="613"/>
        <end position="755"/>
    </location>
</feature>
<keyword evidence="5 11" id="KW-0547">Nucleotide-binding</keyword>
<dbReference type="GO" id="GO:0002161">
    <property type="term" value="F:aminoacyl-tRNA deacylase activity"/>
    <property type="evidence" value="ECO:0007669"/>
    <property type="project" value="InterPro"/>
</dbReference>
<evidence type="ECO:0000313" key="15">
    <source>
        <dbReference type="EMBL" id="QNA46533.1"/>
    </source>
</evidence>
<dbReference type="Gene3D" id="1.10.730.10">
    <property type="entry name" value="Isoleucyl-tRNA Synthetase, Domain 1"/>
    <property type="match status" value="1"/>
</dbReference>
<reference evidence="16" key="1">
    <citation type="submission" date="2020-08" db="EMBL/GenBank/DDBJ databases">
        <title>Lacibacter sp. S13-6-6 genome sequencing.</title>
        <authorList>
            <person name="Jin L."/>
        </authorList>
    </citation>
    <scope>NUCLEOTIDE SEQUENCE [LARGE SCALE GENOMIC DNA]</scope>
    <source>
        <strain evidence="16">S13-6-6</strain>
    </source>
</reference>
<keyword evidence="6 11" id="KW-0067">ATP-binding</keyword>
<evidence type="ECO:0000256" key="1">
    <source>
        <dbReference type="ARBA" id="ARBA00004496"/>
    </source>
</evidence>
<dbReference type="FunFam" id="3.90.740.10:FF:000005">
    <property type="entry name" value="Valine--tRNA ligase, mitochondrial"/>
    <property type="match status" value="1"/>
</dbReference>
<evidence type="ECO:0000256" key="4">
    <source>
        <dbReference type="ARBA" id="ARBA00022598"/>
    </source>
</evidence>
<feature type="binding site" evidence="11">
    <location>
        <position position="534"/>
    </location>
    <ligand>
        <name>ATP</name>
        <dbReference type="ChEBI" id="CHEBI:30616"/>
    </ligand>
</feature>
<feature type="domain" description="Valyl-tRNA synthetase tRNA-binding arm" evidence="14">
    <location>
        <begin position="813"/>
        <end position="874"/>
    </location>
</feature>
<dbReference type="InterPro" id="IPR010978">
    <property type="entry name" value="tRNA-bd_arm"/>
</dbReference>
<dbReference type="HAMAP" id="MF_02004">
    <property type="entry name" value="Val_tRNA_synth_type1"/>
    <property type="match status" value="1"/>
</dbReference>
<comment type="subcellular location">
    <subcellularLocation>
        <location evidence="1 11">Cytoplasm</location>
    </subcellularLocation>
</comment>
<dbReference type="SUPFAM" id="SSF47323">
    <property type="entry name" value="Anticodon-binding domain of a subclass of class I aminoacyl-tRNA synthetases"/>
    <property type="match status" value="1"/>
</dbReference>
<dbReference type="NCBIfam" id="NF004349">
    <property type="entry name" value="PRK05729.1"/>
    <property type="match status" value="1"/>
</dbReference>
<dbReference type="PROSITE" id="PS00178">
    <property type="entry name" value="AA_TRNA_LIGASE_I"/>
    <property type="match status" value="1"/>
</dbReference>
<dbReference type="SUPFAM" id="SSF52374">
    <property type="entry name" value="Nucleotidylyl transferase"/>
    <property type="match status" value="1"/>
</dbReference>
<name>A0A7G5XM30_9BACT</name>
<dbReference type="SUPFAM" id="SSF50677">
    <property type="entry name" value="ValRS/IleRS/LeuRS editing domain"/>
    <property type="match status" value="1"/>
</dbReference>
<feature type="domain" description="Aminoacyl-tRNA synthetase class Ia" evidence="12">
    <location>
        <begin position="15"/>
        <end position="570"/>
    </location>
</feature>
<evidence type="ECO:0000256" key="2">
    <source>
        <dbReference type="ARBA" id="ARBA00011245"/>
    </source>
</evidence>
<dbReference type="InterPro" id="IPR019499">
    <property type="entry name" value="Val-tRNA_synth_tRNA-bd"/>
</dbReference>
<dbReference type="InterPro" id="IPR013155">
    <property type="entry name" value="M/V/L/I-tRNA-synth_anticd-bd"/>
</dbReference>
<dbReference type="PRINTS" id="PR00986">
    <property type="entry name" value="TRNASYNTHVAL"/>
</dbReference>
<evidence type="ECO:0000256" key="3">
    <source>
        <dbReference type="ARBA" id="ARBA00022490"/>
    </source>
</evidence>
<evidence type="ECO:0000256" key="5">
    <source>
        <dbReference type="ARBA" id="ARBA00022741"/>
    </source>
</evidence>
<dbReference type="NCBIfam" id="TIGR00422">
    <property type="entry name" value="valS"/>
    <property type="match status" value="1"/>
</dbReference>
<feature type="short sequence motif" description="'KMSKS' region" evidence="11">
    <location>
        <begin position="531"/>
        <end position="535"/>
    </location>
</feature>
<dbReference type="CDD" id="cd07962">
    <property type="entry name" value="Anticodon_Ia_Val"/>
    <property type="match status" value="1"/>
</dbReference>
<evidence type="ECO:0000256" key="6">
    <source>
        <dbReference type="ARBA" id="ARBA00022840"/>
    </source>
</evidence>
<comment type="catalytic activity">
    <reaction evidence="10 11">
        <text>tRNA(Val) + L-valine + ATP = L-valyl-tRNA(Val) + AMP + diphosphate</text>
        <dbReference type="Rhea" id="RHEA:10704"/>
        <dbReference type="Rhea" id="RHEA-COMP:9672"/>
        <dbReference type="Rhea" id="RHEA-COMP:9708"/>
        <dbReference type="ChEBI" id="CHEBI:30616"/>
        <dbReference type="ChEBI" id="CHEBI:33019"/>
        <dbReference type="ChEBI" id="CHEBI:57762"/>
        <dbReference type="ChEBI" id="CHEBI:78442"/>
        <dbReference type="ChEBI" id="CHEBI:78537"/>
        <dbReference type="ChEBI" id="CHEBI:456215"/>
        <dbReference type="EC" id="6.1.1.9"/>
    </reaction>
</comment>
<dbReference type="InterPro" id="IPR014729">
    <property type="entry name" value="Rossmann-like_a/b/a_fold"/>
</dbReference>
<dbReference type="PANTHER" id="PTHR11946:SF109">
    <property type="entry name" value="VALINE--TRNA LIGASE"/>
    <property type="match status" value="1"/>
</dbReference>
<evidence type="ECO:0000259" key="14">
    <source>
        <dbReference type="Pfam" id="PF10458"/>
    </source>
</evidence>
<dbReference type="Gene3D" id="1.10.287.380">
    <property type="entry name" value="Valyl-tRNA synthetase, C-terminal domain"/>
    <property type="match status" value="1"/>
</dbReference>
<keyword evidence="16" id="KW-1185">Reference proteome</keyword>
<proteinExistence type="inferred from homology"/>
<gene>
    <name evidence="11" type="primary">valS</name>
    <name evidence="15" type="ORF">H4075_10285</name>
</gene>
<dbReference type="InterPro" id="IPR037118">
    <property type="entry name" value="Val-tRNA_synth_C_sf"/>
</dbReference>
<evidence type="ECO:0000256" key="8">
    <source>
        <dbReference type="ARBA" id="ARBA00023054"/>
    </source>
</evidence>
<evidence type="ECO:0000313" key="16">
    <source>
        <dbReference type="Proteomes" id="UP000515344"/>
    </source>
</evidence>
<dbReference type="SUPFAM" id="SSF46589">
    <property type="entry name" value="tRNA-binding arm"/>
    <property type="match status" value="1"/>
</dbReference>
<keyword evidence="9 11" id="KW-0030">Aminoacyl-tRNA synthetase</keyword>
<comment type="function">
    <text evidence="11">Catalyzes the attachment of valine to tRNA(Val). As ValRS can inadvertently accommodate and process structurally similar amino acids such as threonine, to avoid such errors, it has a 'posttransfer' editing activity that hydrolyzes mischarged Thr-tRNA(Val) in a tRNA-dependent manner.</text>
</comment>
<comment type="subunit">
    <text evidence="2 11">Monomer.</text>
</comment>
<comment type="similarity">
    <text evidence="11">Belongs to the class-I aminoacyl-tRNA synthetase family. ValS type 1 subfamily.</text>
</comment>
<dbReference type="Pfam" id="PF08264">
    <property type="entry name" value="Anticodon_1"/>
    <property type="match status" value="1"/>
</dbReference>